<evidence type="ECO:0000256" key="1">
    <source>
        <dbReference type="SAM" id="MobiDB-lite"/>
    </source>
</evidence>
<sequence length="1336" mass="153845">MKKNKKWFLILNLATLPIVISASKCTNEQNEQQPPKTHNDFKPQSKPSQKPQTSTVNPNNQTQPHQNNSTSDNNITENNTENDQHTNNNTPIKPTPPTQDNPTQNQSDVPSQNNLKPDPTNNVDSQANKQINSNEPNSNTHSDINTQTQQQPQPMTKPSQNINSTPQQSNHPDFVEIKNKDYIRKDFLIGAEFNTAPLNVSTQFDFDANSVSPEYAQQLQIKHTIVDEDFGDIKTGTTKVRLQNQNVDYEFIELSFLILSPHKNLSLDYILTTQSGEQHLKTNLQAQANNIYSAKITVPNQYIDVKLSKIKHNDVDVFSFEQNQAHTIKYENIQPRAIYKYGLDEFNKSINNDQVDISFKVEENSSTYSTEYLDFQLKYLAPDNTIKTKTFSERKHNDRYNSITFSINLNSSEIKSVLGLYIKDIENSNFTKISIPSHWDFALVQQNNDFEIKHINVSDNKITLTTSNLSELNNQNIELLVKSYDPFEPYSKIITTSRTSNNTIEFDRSNLDISINKYIITKAKLSQDNIIDFGLKTQYSFDNVQAQNNEVSLQQLNVYVDHSTKSVYGSLKLNFNGHISKYKNKWIELEFSPQINQFGNKIYPDKYKSVIKFDQYAKFGLNGFNPDIKFNLTSAKFVSAQSLSEYADINLNNLDFSFRYHLDYDNNLINQHLKNVPGQANNSNPQLLSNNLNLAKNELLNLAIAAKNQNQNHNTILYSEQNFYAWSRYLSFYHNNSLSNKLDHLQMIDENNNNLAFQIVQGREILKNTLWDINQNYNQAQIIKNLDVFSGWSEVEDQTLVNLNFKMDLFKNKLQDFYDTNSLNEYNKSILNAAFMFKDFKNLAIGEYLAPIIDFNTEFSENEQNNNNLKALLFNYDFRVQKLAPKQFKLIIQARYDDVYLSDNVSLHYFANQKNALLSEAYLAIAYPKKQNQNLNVQFNSLPHPDNTPSYATNLLLLDPKRLNANGQYEDLNYDSFASRNNTARRLFKDDETAGGLEQLRQRVFSFNDASSSSVSVLGPVLPNDPNDFRFYIVTNTHVSRGWNTSSHPSLDTQFKHKINANFRIPNIINKPQDYEQNGFSGPLGNELYWKNGFDVNLDLVSNYRDVDQYWNFENVKDGYNNKINSFNDNSHARFDMSILIVDLAQFFNQYQNNSTQYLALDEQQKQIANYILNWKKLSLIKTSREAYHINNQVNLNWFFGGFPVESGDNKDGHVNSQRYREYILANSSQIAIQPHGSTNISNYAISFPVSAIDATGGASGTSVYDSEGNLAALYAAATARNTYTYLFNSNKWDFYGDGTKPFNRASFYEKMRLLSYLYPNRYNRDDFKQTGFKFQ</sequence>
<feature type="compositionally biased region" description="Polar residues" evidence="1">
    <location>
        <begin position="45"/>
        <end position="56"/>
    </location>
</feature>
<reference evidence="3 4" key="1">
    <citation type="submission" date="2019-01" db="EMBL/GenBank/DDBJ databases">
        <title>Complete sequence and annotation of the Mycoplasma phocirhinis strain 852T genome.</title>
        <authorList>
            <person name="Frasca S.Jr."/>
            <person name="Kutish G.F."/>
            <person name="Castellanos Gell J."/>
            <person name="Michaels D.L."/>
            <person name="Brown D.R."/>
        </authorList>
    </citation>
    <scope>NUCLEOTIDE SEQUENCE [LARGE SCALE GENOMIC DNA]</scope>
    <source>
        <strain evidence="3 4">852</strain>
    </source>
</reference>
<dbReference type="OrthoDB" id="393995at2"/>
<evidence type="ECO:0000313" key="4">
    <source>
        <dbReference type="Proteomes" id="UP000289326"/>
    </source>
</evidence>
<dbReference type="RefSeq" id="WP_130429299.1">
    <property type="nucleotide sequence ID" value="NZ_CP034841.1"/>
</dbReference>
<protein>
    <recommendedName>
        <fullName evidence="5">DUF31 domain-containing protein</fullName>
    </recommendedName>
</protein>
<feature type="compositionally biased region" description="Polar residues" evidence="1">
    <location>
        <begin position="26"/>
        <end position="36"/>
    </location>
</feature>
<gene>
    <name evidence="3" type="ORF">EG856_01090</name>
</gene>
<feature type="signal peptide" evidence="2">
    <location>
        <begin position="1"/>
        <end position="24"/>
    </location>
</feature>
<feature type="compositionally biased region" description="Low complexity" evidence="1">
    <location>
        <begin position="146"/>
        <end position="160"/>
    </location>
</feature>
<feature type="compositionally biased region" description="Polar residues" evidence="1">
    <location>
        <begin position="107"/>
        <end position="145"/>
    </location>
</feature>
<feature type="compositionally biased region" description="Low complexity" evidence="1">
    <location>
        <begin position="57"/>
        <end position="92"/>
    </location>
</feature>
<evidence type="ECO:0000313" key="3">
    <source>
        <dbReference type="EMBL" id="QBF34521.1"/>
    </source>
</evidence>
<evidence type="ECO:0000256" key="2">
    <source>
        <dbReference type="SAM" id="SignalP"/>
    </source>
</evidence>
<organism evidence="3 4">
    <name type="scientific">Mycoplasmopsis phocirhinis</name>
    <dbReference type="NCBI Taxonomy" id="142650"/>
    <lineage>
        <taxon>Bacteria</taxon>
        <taxon>Bacillati</taxon>
        <taxon>Mycoplasmatota</taxon>
        <taxon>Mycoplasmoidales</taxon>
        <taxon>Metamycoplasmataceae</taxon>
        <taxon>Mycoplasmopsis</taxon>
    </lineage>
</organism>
<dbReference type="EMBL" id="CP034841">
    <property type="protein sequence ID" value="QBF34521.1"/>
    <property type="molecule type" value="Genomic_DNA"/>
</dbReference>
<dbReference type="KEGG" id="mphi:EG856_01090"/>
<proteinExistence type="predicted"/>
<keyword evidence="4" id="KW-1185">Reference proteome</keyword>
<keyword evidence="2" id="KW-0732">Signal</keyword>
<evidence type="ECO:0008006" key="5">
    <source>
        <dbReference type="Google" id="ProtNLM"/>
    </source>
</evidence>
<feature type="chain" id="PRO_5020789020" description="DUF31 domain-containing protein" evidence="2">
    <location>
        <begin position="25"/>
        <end position="1336"/>
    </location>
</feature>
<feature type="compositionally biased region" description="Polar residues" evidence="1">
    <location>
        <begin position="161"/>
        <end position="171"/>
    </location>
</feature>
<name>A0A4P6MRQ9_9BACT</name>
<feature type="region of interest" description="Disordered" evidence="1">
    <location>
        <begin position="26"/>
        <end position="174"/>
    </location>
</feature>
<dbReference type="Proteomes" id="UP000289326">
    <property type="component" value="Chromosome"/>
</dbReference>
<accession>A0A4P6MRQ9</accession>